<feature type="domain" description="UBA" evidence="2">
    <location>
        <begin position="403"/>
        <end position="442"/>
    </location>
</feature>
<name>A0A6A5X8U9_9PLEO</name>
<dbReference type="Pfam" id="PF00627">
    <property type="entry name" value="UBA"/>
    <property type="match status" value="1"/>
</dbReference>
<gene>
    <name evidence="4" type="ORF">BU24DRAFT_428303</name>
</gene>
<reference evidence="4" key="1">
    <citation type="journal article" date="2020" name="Stud. Mycol.">
        <title>101 Dothideomycetes genomes: a test case for predicting lifestyles and emergence of pathogens.</title>
        <authorList>
            <person name="Haridas S."/>
            <person name="Albert R."/>
            <person name="Binder M."/>
            <person name="Bloem J."/>
            <person name="Labutti K."/>
            <person name="Salamov A."/>
            <person name="Andreopoulos B."/>
            <person name="Baker S."/>
            <person name="Barry K."/>
            <person name="Bills G."/>
            <person name="Bluhm B."/>
            <person name="Cannon C."/>
            <person name="Castanera R."/>
            <person name="Culley D."/>
            <person name="Daum C."/>
            <person name="Ezra D."/>
            <person name="Gonzalez J."/>
            <person name="Henrissat B."/>
            <person name="Kuo A."/>
            <person name="Liang C."/>
            <person name="Lipzen A."/>
            <person name="Lutzoni F."/>
            <person name="Magnuson J."/>
            <person name="Mondo S."/>
            <person name="Nolan M."/>
            <person name="Ohm R."/>
            <person name="Pangilinan J."/>
            <person name="Park H.-J."/>
            <person name="Ramirez L."/>
            <person name="Alfaro M."/>
            <person name="Sun H."/>
            <person name="Tritt A."/>
            <person name="Yoshinaga Y."/>
            <person name="Zwiers L.-H."/>
            <person name="Turgeon B."/>
            <person name="Goodwin S."/>
            <person name="Spatafora J."/>
            <person name="Crous P."/>
            <person name="Grigoriev I."/>
        </authorList>
    </citation>
    <scope>NUCLEOTIDE SEQUENCE</scope>
    <source>
        <strain evidence="4">CBS 175.79</strain>
    </source>
</reference>
<dbReference type="EMBL" id="ML978078">
    <property type="protein sequence ID" value="KAF2009382.1"/>
    <property type="molecule type" value="Genomic_DNA"/>
</dbReference>
<sequence length="442" mass="47604">MPPTPTSYLPHDQGPRLIIYAQTFHSPTGEYHSLLPLLTSNSGLTHLIIAAIHLNSDPSALTLNDHPPSDPRFSTLWTETQWLQGAGVKVLGMLGGAAKGSYERLSGPTSQFEAYYAPLHAMILAHKLDGLDLDVEEETSLSTITRLISRLRTDFGPSFIITMAPVATALIPDPRVQPAAPRPTLASSPPGPNPLHPSLPHLSGFSYAELEASAWGKEVAWYNAQFYCGWGDAGSTQWYEAIVSSGGWDPQRVVLGVVTNPANGAGHVGVEKLAEVCRALRARYRDGEEDRFGGVMGWEWFNTGMGTDEDMCHVLDIVPDVDVVAAGWVSVLGRVLRNRLPPVAAQQSKSGAGGGFGGYTAEQIRQMVLPKQQEQQRNITQTQGGNGQTDTSSTTTTTDRDTKWPEETVASLVSLGFDRRSAIAALDATDGNVDLAAGFLFD</sequence>
<evidence type="ECO:0000313" key="4">
    <source>
        <dbReference type="EMBL" id="KAF2009382.1"/>
    </source>
</evidence>
<keyword evidence="5" id="KW-1185">Reference proteome</keyword>
<dbReference type="PROSITE" id="PS50030">
    <property type="entry name" value="UBA"/>
    <property type="match status" value="1"/>
</dbReference>
<evidence type="ECO:0000313" key="5">
    <source>
        <dbReference type="Proteomes" id="UP000799778"/>
    </source>
</evidence>
<dbReference type="Gene3D" id="1.10.8.10">
    <property type="entry name" value="DNA helicase RuvA subunit, C-terminal domain"/>
    <property type="match status" value="1"/>
</dbReference>
<dbReference type="RefSeq" id="XP_033377721.1">
    <property type="nucleotide sequence ID" value="XM_033529443.1"/>
</dbReference>
<dbReference type="GO" id="GO:0004568">
    <property type="term" value="F:chitinase activity"/>
    <property type="evidence" value="ECO:0007669"/>
    <property type="project" value="TreeGrafter"/>
</dbReference>
<proteinExistence type="predicted"/>
<dbReference type="PROSITE" id="PS51910">
    <property type="entry name" value="GH18_2"/>
    <property type="match status" value="1"/>
</dbReference>
<dbReference type="GO" id="GO:0005576">
    <property type="term" value="C:extracellular region"/>
    <property type="evidence" value="ECO:0007669"/>
    <property type="project" value="TreeGrafter"/>
</dbReference>
<dbReference type="Proteomes" id="UP000799778">
    <property type="component" value="Unassembled WGS sequence"/>
</dbReference>
<dbReference type="SUPFAM" id="SSF46934">
    <property type="entry name" value="UBA-like"/>
    <property type="match status" value="1"/>
</dbReference>
<dbReference type="SUPFAM" id="SSF51445">
    <property type="entry name" value="(Trans)glycosidases"/>
    <property type="match status" value="1"/>
</dbReference>
<dbReference type="CDD" id="cd14309">
    <property type="entry name" value="UBA_scDdi1_like"/>
    <property type="match status" value="1"/>
</dbReference>
<dbReference type="PANTHER" id="PTHR45708:SF60">
    <property type="entry name" value="III CHITINASE, PUTATIVE (AFU_ORTHOLOGUE AFUA_5G03850)-RELATED"/>
    <property type="match status" value="1"/>
</dbReference>
<dbReference type="SMART" id="SM00165">
    <property type="entry name" value="UBA"/>
    <property type="match status" value="1"/>
</dbReference>
<dbReference type="InterPro" id="IPR017853">
    <property type="entry name" value="GH"/>
</dbReference>
<dbReference type="PANTHER" id="PTHR45708">
    <property type="entry name" value="ENDOCHITINASE"/>
    <property type="match status" value="1"/>
</dbReference>
<evidence type="ECO:0000259" key="3">
    <source>
        <dbReference type="PROSITE" id="PS51910"/>
    </source>
</evidence>
<dbReference type="OrthoDB" id="1732493at2759"/>
<evidence type="ECO:0000256" key="1">
    <source>
        <dbReference type="SAM" id="MobiDB-lite"/>
    </source>
</evidence>
<dbReference type="InterPro" id="IPR009060">
    <property type="entry name" value="UBA-like_sf"/>
</dbReference>
<organism evidence="4 5">
    <name type="scientific">Aaosphaeria arxii CBS 175.79</name>
    <dbReference type="NCBI Taxonomy" id="1450172"/>
    <lineage>
        <taxon>Eukaryota</taxon>
        <taxon>Fungi</taxon>
        <taxon>Dikarya</taxon>
        <taxon>Ascomycota</taxon>
        <taxon>Pezizomycotina</taxon>
        <taxon>Dothideomycetes</taxon>
        <taxon>Pleosporomycetidae</taxon>
        <taxon>Pleosporales</taxon>
        <taxon>Pleosporales incertae sedis</taxon>
        <taxon>Aaosphaeria</taxon>
    </lineage>
</organism>
<dbReference type="InterPro" id="IPR015940">
    <property type="entry name" value="UBA"/>
</dbReference>
<dbReference type="InterPro" id="IPR050542">
    <property type="entry name" value="Glycosyl_Hydrlase18_Chitinase"/>
</dbReference>
<feature type="compositionally biased region" description="Low complexity" evidence="1">
    <location>
        <begin position="372"/>
        <end position="397"/>
    </location>
</feature>
<dbReference type="InterPro" id="IPR001223">
    <property type="entry name" value="Glyco_hydro18_cat"/>
</dbReference>
<dbReference type="GO" id="GO:0005975">
    <property type="term" value="P:carbohydrate metabolic process"/>
    <property type="evidence" value="ECO:0007669"/>
    <property type="project" value="InterPro"/>
</dbReference>
<protein>
    <submittedName>
        <fullName evidence="4">Glycoside hydrolase family 18 protein</fullName>
    </submittedName>
</protein>
<keyword evidence="4" id="KW-0378">Hydrolase</keyword>
<evidence type="ECO:0000259" key="2">
    <source>
        <dbReference type="PROSITE" id="PS50030"/>
    </source>
</evidence>
<dbReference type="AlphaFoldDB" id="A0A6A5X8U9"/>
<dbReference type="GeneID" id="54286840"/>
<feature type="region of interest" description="Disordered" evidence="1">
    <location>
        <begin position="370"/>
        <end position="405"/>
    </location>
</feature>
<accession>A0A6A5X8U9</accession>
<dbReference type="Gene3D" id="3.20.20.80">
    <property type="entry name" value="Glycosidases"/>
    <property type="match status" value="1"/>
</dbReference>
<feature type="domain" description="GH18" evidence="3">
    <location>
        <begin position="15"/>
        <end position="318"/>
    </location>
</feature>